<dbReference type="RefSeq" id="XP_018709315.1">
    <property type="nucleotide sequence ID" value="XM_018858244.1"/>
</dbReference>
<keyword evidence="5" id="KW-1185">Reference proteome</keyword>
<feature type="region of interest" description="Disordered" evidence="3">
    <location>
        <begin position="1"/>
        <end position="150"/>
    </location>
</feature>
<evidence type="ECO:0000256" key="2">
    <source>
        <dbReference type="ARBA" id="ARBA00061292"/>
    </source>
</evidence>
<feature type="compositionally biased region" description="Polar residues" evidence="3">
    <location>
        <begin position="89"/>
        <end position="102"/>
    </location>
</feature>
<proteinExistence type="inferred from homology"/>
<dbReference type="Pfam" id="PF15365">
    <property type="entry name" value="PNRC"/>
    <property type="match status" value="1"/>
</dbReference>
<name>A0A1A0GZ64_9ASCO</name>
<dbReference type="GO" id="GO:0000184">
    <property type="term" value="P:nuclear-transcribed mRNA catabolic process, nonsense-mediated decay"/>
    <property type="evidence" value="ECO:0007669"/>
    <property type="project" value="UniProtKB-KW"/>
</dbReference>
<feature type="compositionally biased region" description="Basic and acidic residues" evidence="3">
    <location>
        <begin position="60"/>
        <end position="75"/>
    </location>
</feature>
<organism evidence="4 5">
    <name type="scientific">Metschnikowia bicuspidata var. bicuspidata NRRL YB-4993</name>
    <dbReference type="NCBI Taxonomy" id="869754"/>
    <lineage>
        <taxon>Eukaryota</taxon>
        <taxon>Fungi</taxon>
        <taxon>Dikarya</taxon>
        <taxon>Ascomycota</taxon>
        <taxon>Saccharomycotina</taxon>
        <taxon>Pichiomycetes</taxon>
        <taxon>Metschnikowiaceae</taxon>
        <taxon>Metschnikowia</taxon>
    </lineage>
</organism>
<sequence length="252" mass="27166">MAHEIPLQVHHKALSGTKTRKHKPVNQAKSQLPNGQKPDFGSGLKEKPLKGRSPQLPNGEKPDFGGSDHKKDHGSKPNGSRKTRKASGKKTSTVPTTPISSNEPRKSEGKECYAGSSFHSSPEALALPKPSFARNSPQAPSTGTFSPLNQPPVNAVSHDVAMPHAFVYQGMPPSGPPRHPVTAYPPSPLPGFAYNTNRQGYINYLYPPAAIPQPPLPLQSIPFQNYPVPQPPSNQQFGGQKITFNELMGSSH</sequence>
<reference evidence="4 5" key="1">
    <citation type="submission" date="2016-05" db="EMBL/GenBank/DDBJ databases">
        <title>Comparative genomics of biotechnologically important yeasts.</title>
        <authorList>
            <consortium name="DOE Joint Genome Institute"/>
            <person name="Riley R."/>
            <person name="Haridas S."/>
            <person name="Wolfe K.H."/>
            <person name="Lopes M.R."/>
            <person name="Hittinger C.T."/>
            <person name="Goker M."/>
            <person name="Salamov A."/>
            <person name="Wisecaver J."/>
            <person name="Long T.M."/>
            <person name="Aerts A.L."/>
            <person name="Barry K."/>
            <person name="Choi C."/>
            <person name="Clum A."/>
            <person name="Coughlan A.Y."/>
            <person name="Deshpande S."/>
            <person name="Douglass A.P."/>
            <person name="Hanson S.J."/>
            <person name="Klenk H.-P."/>
            <person name="LaButti K."/>
            <person name="Lapidus A."/>
            <person name="Lindquist E."/>
            <person name="Lipzen A."/>
            <person name="Meier-kolthoff J.P."/>
            <person name="Ohm R.A."/>
            <person name="Otillar R.P."/>
            <person name="Pangilinan J."/>
            <person name="Peng Y."/>
            <person name="Rokas A."/>
            <person name="Rosa C.A."/>
            <person name="Scheuner C."/>
            <person name="Sibirny A.A."/>
            <person name="Slot J.C."/>
            <person name="Stielow J.B."/>
            <person name="Sun H."/>
            <person name="Kurtzman C.P."/>
            <person name="Blackwell M."/>
            <person name="Grigoriev I.V."/>
            <person name="Jeffries T.W."/>
        </authorList>
    </citation>
    <scope>NUCLEOTIDE SEQUENCE [LARGE SCALE GENOMIC DNA]</scope>
    <source>
        <strain evidence="4 5">NRRL YB-4993</strain>
    </source>
</reference>
<feature type="compositionally biased region" description="Polar residues" evidence="3">
    <location>
        <begin position="133"/>
        <end position="150"/>
    </location>
</feature>
<dbReference type="STRING" id="869754.A0A1A0GZ64"/>
<evidence type="ECO:0000313" key="5">
    <source>
        <dbReference type="Proteomes" id="UP000092555"/>
    </source>
</evidence>
<dbReference type="InterPro" id="IPR028322">
    <property type="entry name" value="PNRC-like_rgn"/>
</dbReference>
<dbReference type="OrthoDB" id="4026794at2759"/>
<protein>
    <recommendedName>
        <fullName evidence="6">Enhancer of mRNA-decapping protein 1</fullName>
    </recommendedName>
</protein>
<comment type="similarity">
    <text evidence="2">Belongs to the EDC family.</text>
</comment>
<evidence type="ECO:0008006" key="6">
    <source>
        <dbReference type="Google" id="ProtNLM"/>
    </source>
</evidence>
<dbReference type="GeneID" id="30031220"/>
<gene>
    <name evidence="4" type="ORF">METBIDRAFT_47952</name>
</gene>
<dbReference type="AlphaFoldDB" id="A0A1A0GZ64"/>
<accession>A0A1A0GZ64</accession>
<comment type="caution">
    <text evidence="4">The sequence shown here is derived from an EMBL/GenBank/DDBJ whole genome shotgun (WGS) entry which is preliminary data.</text>
</comment>
<evidence type="ECO:0000256" key="1">
    <source>
        <dbReference type="ARBA" id="ARBA00023161"/>
    </source>
</evidence>
<evidence type="ECO:0000313" key="4">
    <source>
        <dbReference type="EMBL" id="OBA17018.1"/>
    </source>
</evidence>
<feature type="compositionally biased region" description="Basic residues" evidence="3">
    <location>
        <begin position="79"/>
        <end position="88"/>
    </location>
</feature>
<keyword evidence="1" id="KW-0866">Nonsense-mediated mRNA decay</keyword>
<dbReference type="EMBL" id="LXTC01000010">
    <property type="protein sequence ID" value="OBA17018.1"/>
    <property type="molecule type" value="Genomic_DNA"/>
</dbReference>
<feature type="compositionally biased region" description="Basic residues" evidence="3">
    <location>
        <begin position="9"/>
        <end position="24"/>
    </location>
</feature>
<evidence type="ECO:0000256" key="3">
    <source>
        <dbReference type="SAM" id="MobiDB-lite"/>
    </source>
</evidence>
<dbReference type="Proteomes" id="UP000092555">
    <property type="component" value="Unassembled WGS sequence"/>
</dbReference>